<dbReference type="SUPFAM" id="SSF53850">
    <property type="entry name" value="Periplasmic binding protein-like II"/>
    <property type="match status" value="1"/>
</dbReference>
<evidence type="ECO:0000256" key="6">
    <source>
        <dbReference type="PIRNR" id="PIRNR002854"/>
    </source>
</evidence>
<keyword evidence="2" id="KW-0732">Signal</keyword>
<dbReference type="Pfam" id="PF03180">
    <property type="entry name" value="Lipoprotein_9"/>
    <property type="match status" value="1"/>
</dbReference>
<accession>A0A839R0B4</accession>
<comment type="subcellular location">
    <subcellularLocation>
        <location evidence="1">Membrane</location>
        <topology evidence="1">Lipid-anchor</topology>
    </subcellularLocation>
</comment>
<dbReference type="CDD" id="cd13597">
    <property type="entry name" value="PBP2_lipoprotein_Tp32"/>
    <property type="match status" value="1"/>
</dbReference>
<dbReference type="PANTHER" id="PTHR30429:SF0">
    <property type="entry name" value="METHIONINE-BINDING LIPOPROTEIN METQ"/>
    <property type="match status" value="1"/>
</dbReference>
<evidence type="ECO:0000256" key="3">
    <source>
        <dbReference type="ARBA" id="ARBA00023136"/>
    </source>
</evidence>
<evidence type="ECO:0000256" key="1">
    <source>
        <dbReference type="ARBA" id="ARBA00004635"/>
    </source>
</evidence>
<evidence type="ECO:0000256" key="2">
    <source>
        <dbReference type="ARBA" id="ARBA00022729"/>
    </source>
</evidence>
<evidence type="ECO:0000313" key="9">
    <source>
        <dbReference type="Proteomes" id="UP000568050"/>
    </source>
</evidence>
<dbReference type="GO" id="GO:0016020">
    <property type="term" value="C:membrane"/>
    <property type="evidence" value="ECO:0007669"/>
    <property type="project" value="UniProtKB-SubCell"/>
</dbReference>
<dbReference type="PROSITE" id="PS51318">
    <property type="entry name" value="TAT"/>
    <property type="match status" value="1"/>
</dbReference>
<evidence type="ECO:0000256" key="7">
    <source>
        <dbReference type="PIRSR" id="PIRSR002854-1"/>
    </source>
</evidence>
<dbReference type="InterPro" id="IPR004872">
    <property type="entry name" value="Lipoprotein_NlpA"/>
</dbReference>
<organism evidence="8 9">
    <name type="scientific">Helcobacillus massiliensis</name>
    <dbReference type="NCBI Taxonomy" id="521392"/>
    <lineage>
        <taxon>Bacteria</taxon>
        <taxon>Bacillati</taxon>
        <taxon>Actinomycetota</taxon>
        <taxon>Actinomycetes</taxon>
        <taxon>Micrococcales</taxon>
        <taxon>Dermabacteraceae</taxon>
        <taxon>Helcobacillus</taxon>
    </lineage>
</organism>
<keyword evidence="5 6" id="KW-0449">Lipoprotein</keyword>
<reference evidence="8 9" key="1">
    <citation type="submission" date="2020-08" db="EMBL/GenBank/DDBJ databases">
        <title>Sequencing the genomes of 1000 actinobacteria strains.</title>
        <authorList>
            <person name="Klenk H.-P."/>
        </authorList>
    </citation>
    <scope>NUCLEOTIDE SEQUENCE [LARGE SCALE GENOMIC DNA]</scope>
    <source>
        <strain evidence="8 9">DSM 23040</strain>
    </source>
</reference>
<dbReference type="Proteomes" id="UP000568050">
    <property type="component" value="Unassembled WGS sequence"/>
</dbReference>
<keyword evidence="4" id="KW-0564">Palmitate</keyword>
<dbReference type="EMBL" id="JACHWP010000009">
    <property type="protein sequence ID" value="MBB3023681.1"/>
    <property type="molecule type" value="Genomic_DNA"/>
</dbReference>
<feature type="lipid moiety-binding region" description="S-diacylglycerol cysteine" evidence="7">
    <location>
        <position position="37"/>
    </location>
</feature>
<sequence length="290" mass="31111">MSDSTARARALTGAALSRRSLFAAGASVAGLGVLAACGAGVDTKAGEKGTVVVGASPVPHAKILEFVRDNLAEKESLTVEVREYTDYILPNKDLASKDLDANFYMSIPYFDTEVKANSYKFTAGKPVHVEPLGLYSEKAKSTDDIPEGSEIAIPNDPTNRGRALSLLESAGLIKLKSGLAPNSATAEDVEENSKKLKFTELEAAMIARTLKDFGAGVVNGNYAIEAKLNPSEDSIFLEPAKDNPNANILAWRTEDDSNEDIKKLEKLLHSPEVKKFIEETYTDGSVLPAF</sequence>
<dbReference type="InterPro" id="IPR006311">
    <property type="entry name" value="TAT_signal"/>
</dbReference>
<dbReference type="Gene3D" id="3.40.190.10">
    <property type="entry name" value="Periplasmic binding protein-like II"/>
    <property type="match status" value="2"/>
</dbReference>
<evidence type="ECO:0000256" key="5">
    <source>
        <dbReference type="ARBA" id="ARBA00023288"/>
    </source>
</evidence>
<evidence type="ECO:0000313" key="8">
    <source>
        <dbReference type="EMBL" id="MBB3023681.1"/>
    </source>
</evidence>
<name>A0A839R0B4_9MICO</name>
<protein>
    <recommendedName>
        <fullName evidence="6">Lipoprotein</fullName>
    </recommendedName>
</protein>
<dbReference type="AlphaFoldDB" id="A0A839R0B4"/>
<proteinExistence type="inferred from homology"/>
<evidence type="ECO:0000256" key="4">
    <source>
        <dbReference type="ARBA" id="ARBA00023139"/>
    </source>
</evidence>
<keyword evidence="3" id="KW-0472">Membrane</keyword>
<dbReference type="RefSeq" id="WP_183377028.1">
    <property type="nucleotide sequence ID" value="NZ_CBCSFZ010000048.1"/>
</dbReference>
<gene>
    <name evidence="8" type="ORF">FHX50_001978</name>
</gene>
<dbReference type="PANTHER" id="PTHR30429">
    <property type="entry name" value="D-METHIONINE-BINDING LIPOPROTEIN METQ"/>
    <property type="match status" value="1"/>
</dbReference>
<dbReference type="PIRSF" id="PIRSF002854">
    <property type="entry name" value="MetQ"/>
    <property type="match status" value="1"/>
</dbReference>
<keyword evidence="9" id="KW-1185">Reference proteome</keyword>
<comment type="caution">
    <text evidence="8">The sequence shown here is derived from an EMBL/GenBank/DDBJ whole genome shotgun (WGS) entry which is preliminary data.</text>
</comment>
<comment type="similarity">
    <text evidence="6">Belongs to the nlpA lipoprotein family.</text>
</comment>